<proteinExistence type="inferred from homology"/>
<dbReference type="InterPro" id="IPR013106">
    <property type="entry name" value="Ig_V-set"/>
</dbReference>
<dbReference type="GO" id="GO:0007165">
    <property type="term" value="P:signal transduction"/>
    <property type="evidence" value="ECO:0007669"/>
    <property type="project" value="TreeGrafter"/>
</dbReference>
<evidence type="ECO:0000313" key="14">
    <source>
        <dbReference type="Ensembl" id="ENSANAP00000012510.1"/>
    </source>
</evidence>
<dbReference type="PANTHER" id="PTHR44427">
    <property type="entry name" value="CARCINOEMBRYONIC ANTIGEN-RELATED CELL ADHESION MOLECULE 19"/>
    <property type="match status" value="1"/>
</dbReference>
<keyword evidence="4 11" id="KW-1133">Transmembrane helix</keyword>
<dbReference type="SMART" id="SM00409">
    <property type="entry name" value="IG"/>
    <property type="match status" value="2"/>
</dbReference>
<dbReference type="Pfam" id="PF07686">
    <property type="entry name" value="V-set"/>
    <property type="match status" value="1"/>
</dbReference>
<evidence type="ECO:0000259" key="13">
    <source>
        <dbReference type="PROSITE" id="PS50835"/>
    </source>
</evidence>
<dbReference type="AlphaFoldDB" id="A0A2K5CUZ2"/>
<name>A0A2K5CUZ2_AOTNA</name>
<keyword evidence="2 11" id="KW-0812">Transmembrane</keyword>
<dbReference type="SUPFAM" id="SSF48726">
    <property type="entry name" value="Immunoglobulin"/>
    <property type="match status" value="2"/>
</dbReference>
<evidence type="ECO:0000256" key="1">
    <source>
        <dbReference type="ARBA" id="ARBA00004479"/>
    </source>
</evidence>
<keyword evidence="6" id="KW-1015">Disulfide bond</keyword>
<organism evidence="14 15">
    <name type="scientific">Aotus nancymaae</name>
    <name type="common">Ma's night monkey</name>
    <dbReference type="NCBI Taxonomy" id="37293"/>
    <lineage>
        <taxon>Eukaryota</taxon>
        <taxon>Metazoa</taxon>
        <taxon>Chordata</taxon>
        <taxon>Craniata</taxon>
        <taxon>Vertebrata</taxon>
        <taxon>Euteleostomi</taxon>
        <taxon>Mammalia</taxon>
        <taxon>Eutheria</taxon>
        <taxon>Euarchontoglires</taxon>
        <taxon>Primates</taxon>
        <taxon>Haplorrhini</taxon>
        <taxon>Platyrrhini</taxon>
        <taxon>Aotidae</taxon>
        <taxon>Aotus</taxon>
    </lineage>
</organism>
<evidence type="ECO:0000256" key="4">
    <source>
        <dbReference type="ARBA" id="ARBA00022989"/>
    </source>
</evidence>
<feature type="domain" description="Ig-like" evidence="13">
    <location>
        <begin position="149"/>
        <end position="234"/>
    </location>
</feature>
<dbReference type="Pfam" id="PF13927">
    <property type="entry name" value="Ig_3"/>
    <property type="match status" value="1"/>
</dbReference>
<evidence type="ECO:0000256" key="12">
    <source>
        <dbReference type="SAM" id="SignalP"/>
    </source>
</evidence>
<accession>A0A2K5CUZ2</accession>
<dbReference type="CDD" id="cd12841">
    <property type="entry name" value="TM_EphA1"/>
    <property type="match status" value="1"/>
</dbReference>
<evidence type="ECO:0000256" key="8">
    <source>
        <dbReference type="ARBA" id="ARBA00023319"/>
    </source>
</evidence>
<protein>
    <recommendedName>
        <fullName evidence="13">Ig-like domain-containing protein</fullName>
    </recommendedName>
</protein>
<dbReference type="GO" id="GO:0005886">
    <property type="term" value="C:plasma membrane"/>
    <property type="evidence" value="ECO:0007669"/>
    <property type="project" value="TreeGrafter"/>
</dbReference>
<keyword evidence="15" id="KW-1185">Reference proteome</keyword>
<dbReference type="Ensembl" id="ENSANAT00000030331.1">
    <property type="protein sequence ID" value="ENSANAP00000012510.1"/>
    <property type="gene ID" value="ENSANAG00000024195.1"/>
</dbReference>
<dbReference type="PRINTS" id="PR00213">
    <property type="entry name" value="MYELINP0"/>
</dbReference>
<dbReference type="InterPro" id="IPR007110">
    <property type="entry name" value="Ig-like_dom"/>
</dbReference>
<dbReference type="PROSITE" id="PS50835">
    <property type="entry name" value="IG_LIKE"/>
    <property type="match status" value="1"/>
</dbReference>
<evidence type="ECO:0000256" key="10">
    <source>
        <dbReference type="SAM" id="MobiDB-lite"/>
    </source>
</evidence>
<keyword evidence="5 11" id="KW-0472">Membrane</keyword>
<dbReference type="Gene3D" id="2.60.40.10">
    <property type="entry name" value="Immunoglobulins"/>
    <property type="match status" value="2"/>
</dbReference>
<evidence type="ECO:0000256" key="7">
    <source>
        <dbReference type="ARBA" id="ARBA00023180"/>
    </source>
</evidence>
<dbReference type="InterPro" id="IPR013783">
    <property type="entry name" value="Ig-like_fold"/>
</dbReference>
<keyword evidence="7" id="KW-0325">Glycoprotein</keyword>
<reference evidence="14" key="2">
    <citation type="submission" date="2025-09" db="UniProtKB">
        <authorList>
            <consortium name="Ensembl"/>
        </authorList>
    </citation>
    <scope>IDENTIFICATION</scope>
</reference>
<dbReference type="InterPro" id="IPR003599">
    <property type="entry name" value="Ig_sub"/>
</dbReference>
<evidence type="ECO:0000256" key="5">
    <source>
        <dbReference type="ARBA" id="ARBA00023136"/>
    </source>
</evidence>
<dbReference type="SMART" id="SM00408">
    <property type="entry name" value="IGc2"/>
    <property type="match status" value="1"/>
</dbReference>
<dbReference type="GO" id="GO:1990782">
    <property type="term" value="F:protein tyrosine kinase binding"/>
    <property type="evidence" value="ECO:0007669"/>
    <property type="project" value="TreeGrafter"/>
</dbReference>
<evidence type="ECO:0000256" key="11">
    <source>
        <dbReference type="SAM" id="Phobius"/>
    </source>
</evidence>
<dbReference type="GO" id="GO:0009986">
    <property type="term" value="C:cell surface"/>
    <property type="evidence" value="ECO:0007669"/>
    <property type="project" value="TreeGrafter"/>
</dbReference>
<evidence type="ECO:0000256" key="9">
    <source>
        <dbReference type="ARBA" id="ARBA00038222"/>
    </source>
</evidence>
<feature type="transmembrane region" description="Helical" evidence="11">
    <location>
        <begin position="247"/>
        <end position="270"/>
    </location>
</feature>
<dbReference type="CDD" id="cd05774">
    <property type="entry name" value="IgV_CEACAM_D1"/>
    <property type="match status" value="1"/>
</dbReference>
<feature type="compositionally biased region" description="Basic and acidic residues" evidence="10">
    <location>
        <begin position="279"/>
        <end position="308"/>
    </location>
</feature>
<dbReference type="FunFam" id="2.60.40.10:FF:000244">
    <property type="entry name" value="carcinoembryonic antigen-related cell adhesion molecule 16"/>
    <property type="match status" value="1"/>
</dbReference>
<evidence type="ECO:0000313" key="15">
    <source>
        <dbReference type="Proteomes" id="UP000233020"/>
    </source>
</evidence>
<dbReference type="FunFam" id="2.60.40.10:FF:000340">
    <property type="entry name" value="Carcinoembryonic antigen-related cell adhesion molecule 1"/>
    <property type="match status" value="1"/>
</dbReference>
<evidence type="ECO:0000256" key="2">
    <source>
        <dbReference type="ARBA" id="ARBA00022692"/>
    </source>
</evidence>
<feature type="region of interest" description="Disordered" evidence="10">
    <location>
        <begin position="279"/>
        <end position="344"/>
    </location>
</feature>
<keyword evidence="3 12" id="KW-0732">Signal</keyword>
<evidence type="ECO:0000256" key="6">
    <source>
        <dbReference type="ARBA" id="ARBA00023157"/>
    </source>
</evidence>
<dbReference type="InterPro" id="IPR003598">
    <property type="entry name" value="Ig_sub2"/>
</dbReference>
<feature type="signal peptide" evidence="12">
    <location>
        <begin position="1"/>
        <end position="34"/>
    </location>
</feature>
<dbReference type="Proteomes" id="UP000233020">
    <property type="component" value="Unplaced"/>
</dbReference>
<dbReference type="InterPro" id="IPR050831">
    <property type="entry name" value="CEA_cell_adhesion"/>
</dbReference>
<comment type="subcellular location">
    <subcellularLocation>
        <location evidence="1">Membrane</location>
        <topology evidence="1">Single-pass type I membrane protein</topology>
    </subcellularLocation>
</comment>
<dbReference type="PANTHER" id="PTHR44427:SF1">
    <property type="entry name" value="CARCINOEMBRYONIC ANTIGEN-RELATED CELL ADHESION MOLECULE 1"/>
    <property type="match status" value="1"/>
</dbReference>
<dbReference type="GO" id="GO:0002682">
    <property type="term" value="P:regulation of immune system process"/>
    <property type="evidence" value="ECO:0007669"/>
    <property type="project" value="TreeGrafter"/>
</dbReference>
<dbReference type="InterPro" id="IPR036179">
    <property type="entry name" value="Ig-like_dom_sf"/>
</dbReference>
<feature type="compositionally biased region" description="Polar residues" evidence="10">
    <location>
        <begin position="310"/>
        <end position="336"/>
    </location>
</feature>
<evidence type="ECO:0000256" key="3">
    <source>
        <dbReference type="ARBA" id="ARBA00022729"/>
    </source>
</evidence>
<keyword evidence="8" id="KW-0393">Immunoglobulin domain</keyword>
<reference evidence="14" key="1">
    <citation type="submission" date="2025-08" db="UniProtKB">
        <authorList>
            <consortium name="Ensembl"/>
        </authorList>
    </citation>
    <scope>IDENTIFICATION</scope>
</reference>
<feature type="chain" id="PRO_5014325711" description="Ig-like domain-containing protein" evidence="12">
    <location>
        <begin position="35"/>
        <end position="344"/>
    </location>
</feature>
<comment type="similarity">
    <text evidence="9">Belongs to the immunoglobulin superfamily. CEA family.</text>
</comment>
<sequence>MGHLSARLHRVCVPWQGLLLTASLLTFWNPPTSAQLTIESMPSNVAEGKEVLLLTHNLPQNTTGFNWYKGESVDSTRRIMGYVTTTQQTIPGPAHSGRETIYPNASLLIQNVTLNDTGFYRLQVIMADLVNEEATGQFRVYQLNQVARPEVQATSTTVTEDKDSVNLTCSTNDTEISIKWFFNSQNILSSERIKLFQDNRTLRIDPVKREDAGEYYCEVSNPISVNQSDPISLTVKYTESSGLSGGAIAGIVIGVLAGVALIAALVVYFLHSRKTGRASDQRDLTEHKLSDSNHTQDHSDNSPNKMKEVTYSSLNFTAQQPRQPMSASSSPTTTDIIYSEVKKK</sequence>
<dbReference type="GeneTree" id="ENSGT01100000263479"/>
<dbReference type="InterPro" id="IPR000920">
    <property type="entry name" value="Myelin_P0-rel"/>
</dbReference>